<dbReference type="EMBL" id="JAAZWO010000008">
    <property type="protein sequence ID" value="MBC2397949.1"/>
    <property type="molecule type" value="Genomic_DNA"/>
</dbReference>
<dbReference type="InterPro" id="IPR050624">
    <property type="entry name" value="HTH-type_Tx_Regulator"/>
</dbReference>
<evidence type="ECO:0000259" key="3">
    <source>
        <dbReference type="PROSITE" id="PS50977"/>
    </source>
</evidence>
<reference evidence="4 5" key="1">
    <citation type="submission" date="2020-04" db="EMBL/GenBank/DDBJ databases">
        <title>Genomic insights into acetone-butanol-ethanol (ABE) fermentation by sequencing solventogenic clostridia strains.</title>
        <authorList>
            <person name="Brown S."/>
        </authorList>
    </citation>
    <scope>NUCLEOTIDE SEQUENCE [LARGE SCALE GENOMIC DNA]</scope>
    <source>
        <strain evidence="4 5">DJ011</strain>
    </source>
</reference>
<dbReference type="Proteomes" id="UP000563151">
    <property type="component" value="Unassembled WGS sequence"/>
</dbReference>
<dbReference type="GO" id="GO:0003677">
    <property type="term" value="F:DNA binding"/>
    <property type="evidence" value="ECO:0007669"/>
    <property type="project" value="UniProtKB-UniRule"/>
</dbReference>
<dbReference type="PANTHER" id="PTHR43479">
    <property type="entry name" value="ACREF/ENVCD OPERON REPRESSOR-RELATED"/>
    <property type="match status" value="1"/>
</dbReference>
<accession>A0A923EBL3</accession>
<sequence length="189" mass="21864">MFNKDINAKDKIIKVTIDMLNEVGEPDKITIREIAKRAKVGVGLINYHFQTKENLLYRAVSHTMSDMAVQLQKLNDSEDEDPVQRLKIMLKELSDFTVRYSKLSLILASYDLQQGDMQTPLYLIPILREIYKDTKDEIEMRIIALEIIATLQVTYIRSQAFQIYTGIDINNKAQRDELIDIIVNSVINK</sequence>
<gene>
    <name evidence="4" type="ORF">HGG79_09195</name>
</gene>
<keyword evidence="1 2" id="KW-0238">DNA-binding</keyword>
<dbReference type="RefSeq" id="WP_173680159.1">
    <property type="nucleotide sequence ID" value="NZ_JAAZWO010000008.1"/>
</dbReference>
<proteinExistence type="predicted"/>
<evidence type="ECO:0000256" key="2">
    <source>
        <dbReference type="PROSITE-ProRule" id="PRU00335"/>
    </source>
</evidence>
<dbReference type="Gene3D" id="1.10.357.10">
    <property type="entry name" value="Tetracycline Repressor, domain 2"/>
    <property type="match status" value="1"/>
</dbReference>
<dbReference type="AlphaFoldDB" id="A0A923EBL3"/>
<keyword evidence="5" id="KW-1185">Reference proteome</keyword>
<dbReference type="PROSITE" id="PS50977">
    <property type="entry name" value="HTH_TETR_2"/>
    <property type="match status" value="1"/>
</dbReference>
<comment type="caution">
    <text evidence="4">The sequence shown here is derived from an EMBL/GenBank/DDBJ whole genome shotgun (WGS) entry which is preliminary data.</text>
</comment>
<dbReference type="InterPro" id="IPR001647">
    <property type="entry name" value="HTH_TetR"/>
</dbReference>
<dbReference type="InterPro" id="IPR009057">
    <property type="entry name" value="Homeodomain-like_sf"/>
</dbReference>
<evidence type="ECO:0000256" key="1">
    <source>
        <dbReference type="ARBA" id="ARBA00023125"/>
    </source>
</evidence>
<evidence type="ECO:0000313" key="4">
    <source>
        <dbReference type="EMBL" id="MBC2397949.1"/>
    </source>
</evidence>
<feature type="domain" description="HTH tetR-type" evidence="3">
    <location>
        <begin position="6"/>
        <end position="67"/>
    </location>
</feature>
<feature type="DNA-binding region" description="H-T-H motif" evidence="2">
    <location>
        <begin position="30"/>
        <end position="49"/>
    </location>
</feature>
<name>A0A923EBL3_CLOTT</name>
<evidence type="ECO:0000313" key="5">
    <source>
        <dbReference type="Proteomes" id="UP000563151"/>
    </source>
</evidence>
<dbReference type="Pfam" id="PF00440">
    <property type="entry name" value="TetR_N"/>
    <property type="match status" value="1"/>
</dbReference>
<dbReference type="SUPFAM" id="SSF46689">
    <property type="entry name" value="Homeodomain-like"/>
    <property type="match status" value="1"/>
</dbReference>
<dbReference type="PANTHER" id="PTHR43479:SF11">
    <property type="entry name" value="ACREF_ENVCD OPERON REPRESSOR-RELATED"/>
    <property type="match status" value="1"/>
</dbReference>
<protein>
    <submittedName>
        <fullName evidence="4">TetR/AcrR family transcriptional regulator</fullName>
    </submittedName>
</protein>
<organism evidence="4 5">
    <name type="scientific">Clostridium tetanomorphum</name>
    <dbReference type="NCBI Taxonomy" id="1553"/>
    <lineage>
        <taxon>Bacteria</taxon>
        <taxon>Bacillati</taxon>
        <taxon>Bacillota</taxon>
        <taxon>Clostridia</taxon>
        <taxon>Eubacteriales</taxon>
        <taxon>Clostridiaceae</taxon>
        <taxon>Clostridium</taxon>
    </lineage>
</organism>